<name>A0A6N7Y1D6_9FIRM</name>
<dbReference type="Proteomes" id="UP000469523">
    <property type="component" value="Unassembled WGS sequence"/>
</dbReference>
<dbReference type="AlphaFoldDB" id="A0A6N7Y1D6"/>
<accession>A0A6N7Y1D6</accession>
<protein>
    <submittedName>
        <fullName evidence="1">Uncharacterized protein</fullName>
    </submittedName>
</protein>
<organism evidence="1 2">
    <name type="scientific">Tissierella pigra</name>
    <dbReference type="NCBI Taxonomy" id="2607614"/>
    <lineage>
        <taxon>Bacteria</taxon>
        <taxon>Bacillati</taxon>
        <taxon>Bacillota</taxon>
        <taxon>Tissierellia</taxon>
        <taxon>Tissierellales</taxon>
        <taxon>Tissierellaceae</taxon>
        <taxon>Tissierella</taxon>
    </lineage>
</organism>
<evidence type="ECO:0000313" key="1">
    <source>
        <dbReference type="EMBL" id="MSU03553.1"/>
    </source>
</evidence>
<evidence type="ECO:0000313" key="2">
    <source>
        <dbReference type="Proteomes" id="UP000469523"/>
    </source>
</evidence>
<dbReference type="RefSeq" id="WP_154443106.1">
    <property type="nucleotide sequence ID" value="NZ_VUNQ01000090.1"/>
</dbReference>
<sequence length="66" mass="7860">MDKEQLSQLKYLKSEIEILKKQIEDMTYTTTTDSVKEFTSYFLYIESNFLITGVDYQGHDNKLNRL</sequence>
<gene>
    <name evidence="1" type="ORF">FYJ83_19020</name>
</gene>
<dbReference type="EMBL" id="VUNQ01000090">
    <property type="protein sequence ID" value="MSU03553.1"/>
    <property type="molecule type" value="Genomic_DNA"/>
</dbReference>
<keyword evidence="2" id="KW-1185">Reference proteome</keyword>
<proteinExistence type="predicted"/>
<comment type="caution">
    <text evidence="1">The sequence shown here is derived from an EMBL/GenBank/DDBJ whole genome shotgun (WGS) entry which is preliminary data.</text>
</comment>
<reference evidence="1 2" key="1">
    <citation type="submission" date="2019-09" db="EMBL/GenBank/DDBJ databases">
        <title>In-depth cultivation of the pig gut microbiome towards novel bacterial diversity and tailored functional studies.</title>
        <authorList>
            <person name="Wylensek D."/>
            <person name="Hitch T.C.A."/>
            <person name="Clavel T."/>
        </authorList>
    </citation>
    <scope>NUCLEOTIDE SEQUENCE [LARGE SCALE GENOMIC DNA]</scope>
    <source>
        <strain evidence="1 2">WCA3-693-APC-4?</strain>
    </source>
</reference>